<accession>A0AAD3DL55</accession>
<feature type="compositionally biased region" description="Polar residues" evidence="1">
    <location>
        <begin position="782"/>
        <end position="794"/>
    </location>
</feature>
<name>A0AAD3DL55_9CHLO</name>
<feature type="compositionally biased region" description="Low complexity" evidence="1">
    <location>
        <begin position="713"/>
        <end position="724"/>
    </location>
</feature>
<dbReference type="AlphaFoldDB" id="A0AAD3DL55"/>
<gene>
    <name evidence="2" type="ORF">Agub_g5004</name>
</gene>
<feature type="region of interest" description="Disordered" evidence="1">
    <location>
        <begin position="780"/>
        <end position="800"/>
    </location>
</feature>
<feature type="region of interest" description="Disordered" evidence="1">
    <location>
        <begin position="620"/>
        <end position="736"/>
    </location>
</feature>
<sequence length="864" mass="93787">MDKVVAHATPAQLRQLELQQEEIECNAAKIQGFFHYLNFCDSAAFERCLGRSGKSPECLSRAPDGGPTPRKFASITTVSQNRKIRQMEVSRPVMLLAQRKDLALLTAEETMERLKEVFVAYTDPMLHAQTGRREMSIVGFCRLMRDCRLLDNRLTLVAADVIFTRVDAHVEGGSCDMGLGVMHVDFDGFMRCLRAVVRAKFPKAHDHDDALMLLARKWLLPFARDAGAGGGLSNSVDGLFSRSTMNLVRKYDGQLKKLFAWYSSIEETDPARVTWAWARDHSGTINGSQFVLMLLNFNVLPVLLSKNTAHEVFVRCEAENDGDELPNCMFYPAFLETLAEVALEVGKDVIQHLRAATSPDDLKLLGRYAECCPPPFGPKVLQVYQEVLASRGRDASSLDQHSLYDAEGVRRRNERQAAAALQREAEAQASGVVQRREGLRQRFALTRLRNFYRDVRTTNNNTTWPPERDVSPTSHRNGGTGNGDDGEIHVAFYDSERAIKTPRPVWIPVGNAVARRHSHVIPVEMPMQSGPAAGIVLGPAGSNVLLVDAPASAGGGKLSILIPPSSHARVTGGPHSGFLPVSPGAYVRSPKPCQLAIEDRDEAEKILHLADRLPYLCTPPSLSARERSEGSGSPRQQYGKPRAVTAPAEVQRKRDNDNSGPSVDCAQPPEQGAAGLGGGGKQGRRRGPSAEGSPGDMPSRPRLPPVQHQPHRAQATAAALASIAGQSPPPPTCAHCQPVHLPPASIGAPLRSLPSGSLAPLHPHLTLGPSPSQISILGVLGSSPSNSQRLSPPTSLRRRQNYRRKADIGGLPTFTDPADLGPSIEVTAALEELDRFDGSSLFATTGSGPGPRVRPWRRGLSLHA</sequence>
<protein>
    <submittedName>
        <fullName evidence="2">Uncharacterized protein</fullName>
    </submittedName>
</protein>
<feature type="region of interest" description="Disordered" evidence="1">
    <location>
        <begin position="841"/>
        <end position="864"/>
    </location>
</feature>
<dbReference type="InterPro" id="IPR011992">
    <property type="entry name" value="EF-hand-dom_pair"/>
</dbReference>
<keyword evidence="3" id="KW-1185">Reference proteome</keyword>
<proteinExistence type="predicted"/>
<organism evidence="2 3">
    <name type="scientific">Astrephomene gubernaculifera</name>
    <dbReference type="NCBI Taxonomy" id="47775"/>
    <lineage>
        <taxon>Eukaryota</taxon>
        <taxon>Viridiplantae</taxon>
        <taxon>Chlorophyta</taxon>
        <taxon>core chlorophytes</taxon>
        <taxon>Chlorophyceae</taxon>
        <taxon>CS clade</taxon>
        <taxon>Chlamydomonadales</taxon>
        <taxon>Astrephomenaceae</taxon>
        <taxon>Astrephomene</taxon>
    </lineage>
</organism>
<reference evidence="2 3" key="1">
    <citation type="journal article" date="2021" name="Sci. Rep.">
        <title>Genome sequencing of the multicellular alga Astrephomene provides insights into convergent evolution of germ-soma differentiation.</title>
        <authorList>
            <person name="Yamashita S."/>
            <person name="Yamamoto K."/>
            <person name="Matsuzaki R."/>
            <person name="Suzuki S."/>
            <person name="Yamaguchi H."/>
            <person name="Hirooka S."/>
            <person name="Minakuchi Y."/>
            <person name="Miyagishima S."/>
            <person name="Kawachi M."/>
            <person name="Toyoda A."/>
            <person name="Nozaki H."/>
        </authorList>
    </citation>
    <scope>NUCLEOTIDE SEQUENCE [LARGE SCALE GENOMIC DNA]</scope>
    <source>
        <strain evidence="2 3">NIES-4017</strain>
    </source>
</reference>
<dbReference type="SUPFAM" id="SSF47473">
    <property type="entry name" value="EF-hand"/>
    <property type="match status" value="1"/>
</dbReference>
<comment type="caution">
    <text evidence="2">The sequence shown here is derived from an EMBL/GenBank/DDBJ whole genome shotgun (WGS) entry which is preliminary data.</text>
</comment>
<feature type="region of interest" description="Disordered" evidence="1">
    <location>
        <begin position="458"/>
        <end position="485"/>
    </location>
</feature>
<evidence type="ECO:0000313" key="3">
    <source>
        <dbReference type="Proteomes" id="UP001054857"/>
    </source>
</evidence>
<evidence type="ECO:0000256" key="1">
    <source>
        <dbReference type="SAM" id="MobiDB-lite"/>
    </source>
</evidence>
<evidence type="ECO:0000313" key="2">
    <source>
        <dbReference type="EMBL" id="GFR43875.1"/>
    </source>
</evidence>
<dbReference type="Gene3D" id="1.10.238.10">
    <property type="entry name" value="EF-hand"/>
    <property type="match status" value="1"/>
</dbReference>
<dbReference type="Proteomes" id="UP001054857">
    <property type="component" value="Unassembled WGS sequence"/>
</dbReference>
<dbReference type="EMBL" id="BMAR01000006">
    <property type="protein sequence ID" value="GFR43875.1"/>
    <property type="molecule type" value="Genomic_DNA"/>
</dbReference>